<reference evidence="4 5" key="1">
    <citation type="submission" date="2019-04" db="EMBL/GenBank/DDBJ databases">
        <title>Draft genome of the big-headed turtle Platysternon megacephalum.</title>
        <authorList>
            <person name="Gong S."/>
        </authorList>
    </citation>
    <scope>NUCLEOTIDE SEQUENCE [LARGE SCALE GENOMIC DNA]</scope>
    <source>
        <strain evidence="4">DO16091913</strain>
        <tissue evidence="4">Muscle</tissue>
    </source>
</reference>
<feature type="compositionally biased region" description="Basic residues" evidence="2">
    <location>
        <begin position="128"/>
        <end position="138"/>
    </location>
</feature>
<organism evidence="4 5">
    <name type="scientific">Platysternon megacephalum</name>
    <name type="common">big-headed turtle</name>
    <dbReference type="NCBI Taxonomy" id="55544"/>
    <lineage>
        <taxon>Eukaryota</taxon>
        <taxon>Metazoa</taxon>
        <taxon>Chordata</taxon>
        <taxon>Craniata</taxon>
        <taxon>Vertebrata</taxon>
        <taxon>Euteleostomi</taxon>
        <taxon>Archelosauria</taxon>
        <taxon>Testudinata</taxon>
        <taxon>Testudines</taxon>
        <taxon>Cryptodira</taxon>
        <taxon>Durocryptodira</taxon>
        <taxon>Testudinoidea</taxon>
        <taxon>Platysternidae</taxon>
        <taxon>Platysternon</taxon>
    </lineage>
</organism>
<evidence type="ECO:0000313" key="4">
    <source>
        <dbReference type="EMBL" id="TFJ97591.1"/>
    </source>
</evidence>
<dbReference type="InterPro" id="IPR001736">
    <property type="entry name" value="PLipase_D/transphosphatidylase"/>
</dbReference>
<feature type="domain" description="PLD phosphodiesterase" evidence="3">
    <location>
        <begin position="512"/>
        <end position="539"/>
    </location>
</feature>
<name>A0A4D9DMR3_9SAUR</name>
<dbReference type="STRING" id="55544.A0A4D9DMR3"/>
<keyword evidence="5" id="KW-1185">Reference proteome</keyword>
<evidence type="ECO:0000259" key="3">
    <source>
        <dbReference type="PROSITE" id="PS50035"/>
    </source>
</evidence>
<reference evidence="4 5" key="2">
    <citation type="submission" date="2019-04" db="EMBL/GenBank/DDBJ databases">
        <title>The genome sequence of big-headed turtle.</title>
        <authorList>
            <person name="Gong S."/>
        </authorList>
    </citation>
    <scope>NUCLEOTIDE SEQUENCE [LARGE SCALE GENOMIC DNA]</scope>
    <source>
        <strain evidence="4">DO16091913</strain>
        <tissue evidence="4">Muscle</tissue>
    </source>
</reference>
<feature type="compositionally biased region" description="Low complexity" evidence="2">
    <location>
        <begin position="1"/>
        <end position="15"/>
    </location>
</feature>
<gene>
    <name evidence="4" type="ORF">DR999_PMT20590</name>
</gene>
<dbReference type="PANTHER" id="PTHR10185:SF26">
    <property type="entry name" value="PHOSPHOLIPASE D FAMILY, MEMBER 7"/>
    <property type="match status" value="1"/>
</dbReference>
<dbReference type="EMBL" id="QXTE01000478">
    <property type="protein sequence ID" value="TFJ97591.1"/>
    <property type="molecule type" value="Genomic_DNA"/>
</dbReference>
<dbReference type="SMART" id="SM00155">
    <property type="entry name" value="PLDc"/>
    <property type="match status" value="2"/>
</dbReference>
<dbReference type="SUPFAM" id="SSF56024">
    <property type="entry name" value="Phospholipase D/nuclease"/>
    <property type="match status" value="2"/>
</dbReference>
<protein>
    <submittedName>
        <fullName evidence="4">Syntaxin-binding protein 2</fullName>
    </submittedName>
</protein>
<evidence type="ECO:0000256" key="1">
    <source>
        <dbReference type="ARBA" id="ARBA00008664"/>
    </source>
</evidence>
<feature type="domain" description="PLD phosphodiesterase" evidence="3">
    <location>
        <begin position="727"/>
        <end position="753"/>
    </location>
</feature>
<dbReference type="Proteomes" id="UP000297703">
    <property type="component" value="Unassembled WGS sequence"/>
</dbReference>
<feature type="region of interest" description="Disordered" evidence="2">
    <location>
        <begin position="73"/>
        <end position="144"/>
    </location>
</feature>
<dbReference type="InterPro" id="IPR032803">
    <property type="entry name" value="PLDc_3"/>
</dbReference>
<comment type="caution">
    <text evidence="4">The sequence shown here is derived from an EMBL/GenBank/DDBJ whole genome shotgun (WGS) entry which is preliminary data.</text>
</comment>
<dbReference type="PROSITE" id="PS50035">
    <property type="entry name" value="PLD"/>
    <property type="match status" value="2"/>
</dbReference>
<feature type="compositionally biased region" description="Pro residues" evidence="2">
    <location>
        <begin position="82"/>
        <end position="96"/>
    </location>
</feature>
<dbReference type="InterPro" id="IPR050874">
    <property type="entry name" value="Diverse_PLD-related"/>
</dbReference>
<dbReference type="PANTHER" id="PTHR10185">
    <property type="entry name" value="PHOSPHOLIPASE D - RELATED"/>
    <property type="match status" value="1"/>
</dbReference>
<comment type="similarity">
    <text evidence="1">Belongs to the phospholipase D family.</text>
</comment>
<dbReference type="AlphaFoldDB" id="A0A4D9DMR3"/>
<evidence type="ECO:0000256" key="2">
    <source>
        <dbReference type="SAM" id="MobiDB-lite"/>
    </source>
</evidence>
<dbReference type="OrthoDB" id="1923775at2759"/>
<evidence type="ECO:0000313" key="5">
    <source>
        <dbReference type="Proteomes" id="UP000297703"/>
    </source>
</evidence>
<feature type="region of interest" description="Disordered" evidence="2">
    <location>
        <begin position="1"/>
        <end position="61"/>
    </location>
</feature>
<dbReference type="Pfam" id="PF13918">
    <property type="entry name" value="PLDc_3"/>
    <property type="match status" value="1"/>
</dbReference>
<accession>A0A4D9DMR3</accession>
<proteinExistence type="inferred from homology"/>
<dbReference type="GO" id="GO:0003824">
    <property type="term" value="F:catalytic activity"/>
    <property type="evidence" value="ECO:0007669"/>
    <property type="project" value="InterPro"/>
</dbReference>
<dbReference type="Gene3D" id="3.30.870.10">
    <property type="entry name" value="Endonuclease Chain A"/>
    <property type="match status" value="2"/>
</dbReference>
<sequence length="808" mass="88982">MSTGAGAGPASSFPATRPPGMRRRGSLRAGTPVRRSTRLAQSSAEEPVLREVSSAEGGSFPLVLQPRASIKAHKLHLTPARDPSPTPASDPTPMPAMEPSAGSAQEPLPILTREPPLPQLKDEPTRTAMKRGLSRKPTARLEASRSNRWVTLDQDAHLSPYVRLKRLQISEEDEEMEELFPTRSESSGEKEKLNLDWQEFRDERAQLQVLETTLPGSETATVTEITAPRLQGKAASNTPRLQGTAVWLQGGAVSSLPRLQGGAPRLQDRAQISTPSWQSAAPRLRSVAPGTPGLTETDTPRVRRVAHGTPGLAMWTETAALRSPAPRPKSPGKPSKHFLFSSTCCILLPFLLILGFSGWFLWEHSSPVSFLGLMEQWQLGWSHVASLWREPEEECSPQCSLVLVESIPVGLDYSHSSPRHLPIFQAWMDLLDAANRSVDIAAFYFTLRDSDMQEEEPSSWQGRQVLEKLRDLPSRGVKLNIAVNGPQKSDQDTEELASKGADVKYVELERLTGGIVHTKFWVVDGKHVYIGSANMDWRSLTQVKELGAVLYNCSCVAGDLHRIFTMYRALGGQGASLPTVWPAYVSAKSSLSRPLKLQLNGSSAELYLSSSPPALCSTGRTPDLTAIVSTIQDAQAFVYISVMDYVPQCTFCQPKRFWPVIDDALRAAACNRHVKVRLLISCWQHSDQSMFLFLESLSVLSREPLGCPIEVKLFVVSASVEQKLIPFSRVNHNKYMVTDRLAYIGTSNWSEDYFTNTAGVGLIVNQSEAAAGVTHLTLREQLEAVFHRDWSSPYSQPLSPKPSCAAKN</sequence>